<feature type="chain" id="PRO_5002147854" evidence="1">
    <location>
        <begin position="22"/>
        <end position="149"/>
    </location>
</feature>
<evidence type="ECO:0000313" key="3">
    <source>
        <dbReference type="Proteomes" id="UP000054047"/>
    </source>
</evidence>
<dbReference type="Proteomes" id="UP000054047">
    <property type="component" value="Unassembled WGS sequence"/>
</dbReference>
<protein>
    <submittedName>
        <fullName evidence="2">Uncharacterized protein</fullName>
    </submittedName>
</protein>
<evidence type="ECO:0000256" key="1">
    <source>
        <dbReference type="SAM" id="SignalP"/>
    </source>
</evidence>
<keyword evidence="3" id="KW-1185">Reference proteome</keyword>
<dbReference type="EMBL" id="KN728880">
    <property type="protein sequence ID" value="KIH63102.1"/>
    <property type="molecule type" value="Genomic_DNA"/>
</dbReference>
<keyword evidence="1" id="KW-0732">Signal</keyword>
<name>A0A0C2DKM0_9BILA</name>
<accession>A0A0C2DKM0</accession>
<evidence type="ECO:0000313" key="2">
    <source>
        <dbReference type="EMBL" id="KIH63102.1"/>
    </source>
</evidence>
<reference evidence="2 3" key="1">
    <citation type="submission" date="2013-12" db="EMBL/GenBank/DDBJ databases">
        <title>Draft genome of the parsitic nematode Ancylostoma duodenale.</title>
        <authorList>
            <person name="Mitreva M."/>
        </authorList>
    </citation>
    <scope>NUCLEOTIDE SEQUENCE [LARGE SCALE GENOMIC DNA]</scope>
    <source>
        <strain evidence="2 3">Zhejiang</strain>
    </source>
</reference>
<dbReference type="AlphaFoldDB" id="A0A0C2DKM0"/>
<proteinExistence type="predicted"/>
<feature type="signal peptide" evidence="1">
    <location>
        <begin position="1"/>
        <end position="21"/>
    </location>
</feature>
<dbReference type="OrthoDB" id="5868255at2759"/>
<organism evidence="2 3">
    <name type="scientific">Ancylostoma duodenale</name>
    <dbReference type="NCBI Taxonomy" id="51022"/>
    <lineage>
        <taxon>Eukaryota</taxon>
        <taxon>Metazoa</taxon>
        <taxon>Ecdysozoa</taxon>
        <taxon>Nematoda</taxon>
        <taxon>Chromadorea</taxon>
        <taxon>Rhabditida</taxon>
        <taxon>Rhabditina</taxon>
        <taxon>Rhabditomorpha</taxon>
        <taxon>Strongyloidea</taxon>
        <taxon>Ancylostomatidae</taxon>
        <taxon>Ancylostomatinae</taxon>
        <taxon>Ancylostoma</taxon>
    </lineage>
</organism>
<gene>
    <name evidence="2" type="ORF">ANCDUO_06602</name>
</gene>
<sequence length="149" mass="16144">MVLLKQSYIYLLLVFVSYADAALSPKAKESLLQALGGTSLEKRQARLEHLGALYFGNMTSEGQQKGNVSSVTRTVPMDLISNNINDSSIAEINEREGVADYLFQGDINLSEEQLDRMEKSLAASGTSRAKRQVGKAAAMWTNNIIGSGG</sequence>